<keyword evidence="6" id="KW-0813">Transport</keyword>
<organism evidence="9 10">
    <name type="scientific">OM182 bacterium</name>
    <dbReference type="NCBI Taxonomy" id="2510334"/>
    <lineage>
        <taxon>Bacteria</taxon>
        <taxon>Pseudomonadati</taxon>
        <taxon>Pseudomonadota</taxon>
        <taxon>Gammaproteobacteria</taxon>
        <taxon>OMG group</taxon>
        <taxon>OM182 clade</taxon>
    </lineage>
</organism>
<evidence type="ECO:0000259" key="8">
    <source>
        <dbReference type="Pfam" id="PF01618"/>
    </source>
</evidence>
<proteinExistence type="inferred from homology"/>
<sequence>MEAFFVAIRTFMEAGGQVLYLIAAATFVMWALIFERTWYLKREHLDDIATALGYWEGRNERKSWNARMIRQGLISEVNTKLSMNMGFIKTLISLLPLLGLLGTVTGMVQVFEAMNTSGGNARTMAAGVSAATIPTMSGMVATLSGVLANTFLSSRVQVESDYMENTLTMDD</sequence>
<dbReference type="Proteomes" id="UP000316199">
    <property type="component" value="Unassembled WGS sequence"/>
</dbReference>
<keyword evidence="4 7" id="KW-1133">Transmembrane helix</keyword>
<evidence type="ECO:0000256" key="4">
    <source>
        <dbReference type="ARBA" id="ARBA00022989"/>
    </source>
</evidence>
<evidence type="ECO:0000313" key="9">
    <source>
        <dbReference type="EMBL" id="RZO75947.1"/>
    </source>
</evidence>
<comment type="caution">
    <text evidence="9">The sequence shown here is derived from an EMBL/GenBank/DDBJ whole genome shotgun (WGS) entry which is preliminary data.</text>
</comment>
<keyword evidence="6" id="KW-0653">Protein transport</keyword>
<feature type="transmembrane region" description="Helical" evidence="7">
    <location>
        <begin position="131"/>
        <end position="152"/>
    </location>
</feature>
<dbReference type="GO" id="GO:0017038">
    <property type="term" value="P:protein import"/>
    <property type="evidence" value="ECO:0007669"/>
    <property type="project" value="TreeGrafter"/>
</dbReference>
<evidence type="ECO:0000256" key="7">
    <source>
        <dbReference type="SAM" id="Phobius"/>
    </source>
</evidence>
<dbReference type="Pfam" id="PF01618">
    <property type="entry name" value="MotA_ExbB"/>
    <property type="match status" value="1"/>
</dbReference>
<evidence type="ECO:0000313" key="10">
    <source>
        <dbReference type="Proteomes" id="UP000316199"/>
    </source>
</evidence>
<accession>A0A520S0F7</accession>
<evidence type="ECO:0000256" key="1">
    <source>
        <dbReference type="ARBA" id="ARBA00004651"/>
    </source>
</evidence>
<gene>
    <name evidence="9" type="ORF">EVA68_05735</name>
</gene>
<dbReference type="GO" id="GO:0005886">
    <property type="term" value="C:plasma membrane"/>
    <property type="evidence" value="ECO:0007669"/>
    <property type="project" value="UniProtKB-SubCell"/>
</dbReference>
<evidence type="ECO:0000256" key="5">
    <source>
        <dbReference type="ARBA" id="ARBA00023136"/>
    </source>
</evidence>
<reference evidence="9 10" key="1">
    <citation type="submission" date="2019-02" db="EMBL/GenBank/DDBJ databases">
        <title>Prokaryotic population dynamics and viral predation in marine succession experiment using metagenomics: the confinement effect.</title>
        <authorList>
            <person name="Haro-Moreno J.M."/>
            <person name="Rodriguez-Valera F."/>
            <person name="Lopez-Perez M."/>
        </authorList>
    </citation>
    <scope>NUCLEOTIDE SEQUENCE [LARGE SCALE GENOMIC DNA]</scope>
    <source>
        <strain evidence="9">MED-G157</strain>
    </source>
</reference>
<comment type="subcellular location">
    <subcellularLocation>
        <location evidence="1">Cell membrane</location>
        <topology evidence="1">Multi-pass membrane protein</topology>
    </subcellularLocation>
    <subcellularLocation>
        <location evidence="6">Membrane</location>
        <topology evidence="6">Multi-pass membrane protein</topology>
    </subcellularLocation>
</comment>
<feature type="transmembrane region" description="Helical" evidence="7">
    <location>
        <begin position="90"/>
        <end position="111"/>
    </location>
</feature>
<evidence type="ECO:0000256" key="2">
    <source>
        <dbReference type="ARBA" id="ARBA00022475"/>
    </source>
</evidence>
<feature type="transmembrane region" description="Helical" evidence="7">
    <location>
        <begin position="14"/>
        <end position="34"/>
    </location>
</feature>
<keyword evidence="2" id="KW-1003">Cell membrane</keyword>
<evidence type="ECO:0000256" key="6">
    <source>
        <dbReference type="RuleBase" id="RU004057"/>
    </source>
</evidence>
<dbReference type="AlphaFoldDB" id="A0A520S0F7"/>
<dbReference type="PANTHER" id="PTHR30625">
    <property type="entry name" value="PROTEIN TOLQ"/>
    <property type="match status" value="1"/>
</dbReference>
<dbReference type="InterPro" id="IPR002898">
    <property type="entry name" value="MotA_ExbB_proton_chnl"/>
</dbReference>
<dbReference type="InterPro" id="IPR050790">
    <property type="entry name" value="ExbB/TolQ_transport"/>
</dbReference>
<protein>
    <submittedName>
        <fullName evidence="9">MotA/TolQ/ExbB proton channel family protein</fullName>
    </submittedName>
</protein>
<evidence type="ECO:0000256" key="3">
    <source>
        <dbReference type="ARBA" id="ARBA00022692"/>
    </source>
</evidence>
<keyword evidence="3 7" id="KW-0812">Transmembrane</keyword>
<feature type="domain" description="MotA/TolQ/ExbB proton channel" evidence="8">
    <location>
        <begin position="61"/>
        <end position="164"/>
    </location>
</feature>
<dbReference type="EMBL" id="SHAG01000021">
    <property type="protein sequence ID" value="RZO75947.1"/>
    <property type="molecule type" value="Genomic_DNA"/>
</dbReference>
<name>A0A520S0F7_9GAMM</name>
<dbReference type="PANTHER" id="PTHR30625:SF18">
    <property type="entry name" value="TONB2 ENERGY TRANSDUCTION SYSTEM INNER MEMBRANE COMPONENT EXBB"/>
    <property type="match status" value="1"/>
</dbReference>
<comment type="similarity">
    <text evidence="6">Belongs to the exbB/tolQ family.</text>
</comment>
<keyword evidence="5 7" id="KW-0472">Membrane</keyword>